<dbReference type="PRINTS" id="PR00081">
    <property type="entry name" value="GDHRDH"/>
</dbReference>
<dbReference type="OrthoDB" id="9795647at2"/>
<dbReference type="PRINTS" id="PR00080">
    <property type="entry name" value="SDRFAMILY"/>
</dbReference>
<evidence type="ECO:0000256" key="1">
    <source>
        <dbReference type="ARBA" id="ARBA00006484"/>
    </source>
</evidence>
<dbReference type="InterPro" id="IPR002347">
    <property type="entry name" value="SDR_fam"/>
</dbReference>
<evidence type="ECO:0000259" key="4">
    <source>
        <dbReference type="SMART" id="SM00822"/>
    </source>
</evidence>
<name>A0A327Y0P2_9RHOB</name>
<reference evidence="5 6" key="1">
    <citation type="submission" date="2018-06" db="EMBL/GenBank/DDBJ databases">
        <title>Genomic Encyclopedia of Archaeal and Bacterial Type Strains, Phase II (KMG-II): from individual species to whole genera.</title>
        <authorList>
            <person name="Goeker M."/>
        </authorList>
    </citation>
    <scope>NUCLEOTIDE SEQUENCE [LARGE SCALE GENOMIC DNA]</scope>
    <source>
        <strain evidence="5 6">DSM 22011</strain>
    </source>
</reference>
<evidence type="ECO:0000256" key="3">
    <source>
        <dbReference type="RuleBase" id="RU000363"/>
    </source>
</evidence>
<dbReference type="CDD" id="cd05371">
    <property type="entry name" value="HSD10-like_SDR_c"/>
    <property type="match status" value="1"/>
</dbReference>
<comment type="similarity">
    <text evidence="1 3">Belongs to the short-chain dehydrogenases/reductases (SDR) family.</text>
</comment>
<dbReference type="AlphaFoldDB" id="A0A327Y0P2"/>
<dbReference type="Proteomes" id="UP000249165">
    <property type="component" value="Unassembled WGS sequence"/>
</dbReference>
<dbReference type="Gene3D" id="3.40.50.720">
    <property type="entry name" value="NAD(P)-binding Rossmann-like Domain"/>
    <property type="match status" value="1"/>
</dbReference>
<evidence type="ECO:0000313" key="5">
    <source>
        <dbReference type="EMBL" id="RAK13265.1"/>
    </source>
</evidence>
<dbReference type="FunFam" id="3.40.50.720:FF:000215">
    <property type="entry name" value="3-hydroxyacyl-CoA dehydrogenase type-2"/>
    <property type="match status" value="1"/>
</dbReference>
<organism evidence="5 6">
    <name type="scientific">Salipiger aestuarii</name>
    <dbReference type="NCBI Taxonomy" id="568098"/>
    <lineage>
        <taxon>Bacteria</taxon>
        <taxon>Pseudomonadati</taxon>
        <taxon>Pseudomonadota</taxon>
        <taxon>Alphaproteobacteria</taxon>
        <taxon>Rhodobacterales</taxon>
        <taxon>Roseobacteraceae</taxon>
        <taxon>Salipiger</taxon>
    </lineage>
</organism>
<sequence length="258" mass="26399">MQIQDRVFLVTGAGSGLGAAVAEMIVENGGRAVLLDVNAEAGNAMAAKLGDAAHFVRTDVTSGPDGEAAVAAAQDTFGRLDGLVNCAGIAPGEKIVGRNGVHALDSFAKAISVNLVGTFNMLRLAAEAISKHCANPDDKASEHGVIVNTASVAAFDGQIGQAAYAASKGGVASMTLPAARELARYGIRVVTIAPGIFRTPMMAGLPQEVQDTLGASVPFPPRLGDPTEYAALVQHIISNSMLNGEVIRLDGALRMAPK</sequence>
<accession>A0A327Y0P2</accession>
<dbReference type="PANTHER" id="PTHR43658">
    <property type="entry name" value="SHORT-CHAIN DEHYDROGENASE/REDUCTASE"/>
    <property type="match status" value="1"/>
</dbReference>
<keyword evidence="2" id="KW-0560">Oxidoreductase</keyword>
<dbReference type="SUPFAM" id="SSF51735">
    <property type="entry name" value="NAD(P)-binding Rossmann-fold domains"/>
    <property type="match status" value="1"/>
</dbReference>
<evidence type="ECO:0000256" key="2">
    <source>
        <dbReference type="ARBA" id="ARBA00023002"/>
    </source>
</evidence>
<dbReference type="RefSeq" id="WP_009502885.1">
    <property type="nucleotide sequence ID" value="NZ_LIGK01000005.1"/>
</dbReference>
<dbReference type="PANTHER" id="PTHR43658:SF8">
    <property type="entry name" value="17-BETA-HYDROXYSTEROID DEHYDROGENASE 14-RELATED"/>
    <property type="match status" value="1"/>
</dbReference>
<dbReference type="Pfam" id="PF00106">
    <property type="entry name" value="adh_short"/>
    <property type="match status" value="1"/>
</dbReference>
<feature type="domain" description="Ketoreductase" evidence="4">
    <location>
        <begin position="6"/>
        <end position="200"/>
    </location>
</feature>
<protein>
    <submittedName>
        <fullName evidence="5">NAD(P)-dependent dehydrogenase (Short-subunit alcohol dehydrogenase family)</fullName>
    </submittedName>
</protein>
<dbReference type="InterPro" id="IPR057326">
    <property type="entry name" value="KR_dom"/>
</dbReference>
<gene>
    <name evidence="5" type="ORF">ATI53_103710</name>
</gene>
<dbReference type="GO" id="GO:0016491">
    <property type="term" value="F:oxidoreductase activity"/>
    <property type="evidence" value="ECO:0007669"/>
    <property type="project" value="UniProtKB-KW"/>
</dbReference>
<proteinExistence type="inferred from homology"/>
<dbReference type="SMART" id="SM00822">
    <property type="entry name" value="PKS_KR"/>
    <property type="match status" value="1"/>
</dbReference>
<comment type="caution">
    <text evidence="5">The sequence shown here is derived from an EMBL/GenBank/DDBJ whole genome shotgun (WGS) entry which is preliminary data.</text>
</comment>
<dbReference type="EMBL" id="QLMG01000037">
    <property type="protein sequence ID" value="RAK13265.1"/>
    <property type="molecule type" value="Genomic_DNA"/>
</dbReference>
<keyword evidence="6" id="KW-1185">Reference proteome</keyword>
<dbReference type="InterPro" id="IPR036291">
    <property type="entry name" value="NAD(P)-bd_dom_sf"/>
</dbReference>
<dbReference type="InterPro" id="IPR020904">
    <property type="entry name" value="Sc_DH/Rdtase_CS"/>
</dbReference>
<dbReference type="PROSITE" id="PS00061">
    <property type="entry name" value="ADH_SHORT"/>
    <property type="match status" value="1"/>
</dbReference>
<evidence type="ECO:0000313" key="6">
    <source>
        <dbReference type="Proteomes" id="UP000249165"/>
    </source>
</evidence>